<dbReference type="InterPro" id="IPR000772">
    <property type="entry name" value="Ricin_B_lectin"/>
</dbReference>
<gene>
    <name evidence="3" type="ORF">V5O48_011116</name>
</gene>
<protein>
    <recommendedName>
        <fullName evidence="2">Ricin B lectin domain-containing protein</fullName>
    </recommendedName>
</protein>
<dbReference type="SUPFAM" id="SSF50370">
    <property type="entry name" value="Ricin B-like lectins"/>
    <property type="match status" value="2"/>
</dbReference>
<dbReference type="SMART" id="SM00458">
    <property type="entry name" value="RICIN"/>
    <property type="match status" value="2"/>
</dbReference>
<organism evidence="3 4">
    <name type="scientific">Marasmius crinis-equi</name>
    <dbReference type="NCBI Taxonomy" id="585013"/>
    <lineage>
        <taxon>Eukaryota</taxon>
        <taxon>Fungi</taxon>
        <taxon>Dikarya</taxon>
        <taxon>Basidiomycota</taxon>
        <taxon>Agaricomycotina</taxon>
        <taxon>Agaricomycetes</taxon>
        <taxon>Agaricomycetidae</taxon>
        <taxon>Agaricales</taxon>
        <taxon>Marasmiineae</taxon>
        <taxon>Marasmiaceae</taxon>
        <taxon>Marasmius</taxon>
    </lineage>
</organism>
<feature type="signal peptide" evidence="1">
    <location>
        <begin position="1"/>
        <end position="17"/>
    </location>
</feature>
<dbReference type="Gene3D" id="2.80.10.50">
    <property type="match status" value="2"/>
</dbReference>
<keyword evidence="1" id="KW-0732">Signal</keyword>
<dbReference type="PROSITE" id="PS50231">
    <property type="entry name" value="RICIN_B_LECTIN"/>
    <property type="match status" value="3"/>
</dbReference>
<sequence>MRSALIALSALVSVASARLQLQSNAPAFDAAGRQGCISASDNLDGAAVVIHDCNTEATAKHDWELSLFTRQNAGPQPITIFNGTKCLDVKDGANADGSKLQIWSCVTGSTNQQWISVNDFTFQWSGTNKCIDLTNGDITDGNQLQVWTCDSANTNQKFTGVQVGNAVSRASELVGGPASADRPSLCMTAESNTDGALVSIAACDDIAATFPNGNKTWVFAQSPLSGAIKTFDGSKCLDVRGGSNANGNALQIWTCVEGSTNQQFTVDSPNTITWVGQNKCVDITNGNLTAGNHLQIWDCDASNANQHWFASSL</sequence>
<accession>A0ABR3F6G8</accession>
<dbReference type="Pfam" id="PF00652">
    <property type="entry name" value="Ricin_B_lectin"/>
    <property type="match status" value="2"/>
</dbReference>
<reference evidence="3 4" key="1">
    <citation type="submission" date="2024-02" db="EMBL/GenBank/DDBJ databases">
        <title>A draft genome for the cacao thread blight pathogen Marasmius crinis-equi.</title>
        <authorList>
            <person name="Cohen S.P."/>
            <person name="Baruah I.K."/>
            <person name="Amoako-Attah I."/>
            <person name="Bukari Y."/>
            <person name="Meinhardt L.W."/>
            <person name="Bailey B.A."/>
        </authorList>
    </citation>
    <scope>NUCLEOTIDE SEQUENCE [LARGE SCALE GENOMIC DNA]</scope>
    <source>
        <strain evidence="3 4">GH-76</strain>
    </source>
</reference>
<proteinExistence type="predicted"/>
<dbReference type="CDD" id="cd00161">
    <property type="entry name" value="beta-trefoil_Ricin-like"/>
    <property type="match status" value="1"/>
</dbReference>
<dbReference type="EMBL" id="JBAHYK010000865">
    <property type="protein sequence ID" value="KAL0570844.1"/>
    <property type="molecule type" value="Genomic_DNA"/>
</dbReference>
<dbReference type="Proteomes" id="UP001465976">
    <property type="component" value="Unassembled WGS sequence"/>
</dbReference>
<name>A0ABR3F6G8_9AGAR</name>
<keyword evidence="4" id="KW-1185">Reference proteome</keyword>
<comment type="caution">
    <text evidence="3">The sequence shown here is derived from an EMBL/GenBank/DDBJ whole genome shotgun (WGS) entry which is preliminary data.</text>
</comment>
<evidence type="ECO:0000256" key="1">
    <source>
        <dbReference type="SAM" id="SignalP"/>
    </source>
</evidence>
<evidence type="ECO:0000259" key="2">
    <source>
        <dbReference type="SMART" id="SM00458"/>
    </source>
</evidence>
<evidence type="ECO:0000313" key="3">
    <source>
        <dbReference type="EMBL" id="KAL0570844.1"/>
    </source>
</evidence>
<feature type="domain" description="Ricin B lectin" evidence="2">
    <location>
        <begin position="169"/>
        <end position="311"/>
    </location>
</feature>
<evidence type="ECO:0000313" key="4">
    <source>
        <dbReference type="Proteomes" id="UP001465976"/>
    </source>
</evidence>
<feature type="chain" id="PRO_5045595915" description="Ricin B lectin domain-containing protein" evidence="1">
    <location>
        <begin position="18"/>
        <end position="313"/>
    </location>
</feature>
<feature type="domain" description="Ricin B lectin" evidence="2">
    <location>
        <begin position="25"/>
        <end position="161"/>
    </location>
</feature>
<dbReference type="InterPro" id="IPR035992">
    <property type="entry name" value="Ricin_B-like_lectins"/>
</dbReference>